<dbReference type="RefSeq" id="WP_191170461.1">
    <property type="nucleotide sequence ID" value="NZ_JACXZS010000002.1"/>
</dbReference>
<proteinExistence type="predicted"/>
<sequence length="244" mass="26216">MAVETLPAGVRTIQERGRRWRPFWRWTAAIALPIGPLSILVGRTILPYWTDDPPDKIAAAVIENRGLMEVIGWLGLIAAPAMLLGALTLGYLARRGAPLLATLGAALTFVAFANWSAAGNSDLLAQTMADVGYDVSDITRLGTALSESAIGSFTGMFWVVGHILGMVLLGVALGRAHVVNWWVAGALIVSQPMHLVSAIILPSRWLDATAGWGFTTLAFVVVAVVVARMPDDEWDPWPVAPRRT</sequence>
<dbReference type="Proteomes" id="UP000598426">
    <property type="component" value="Unassembled WGS sequence"/>
</dbReference>
<feature type="transmembrane region" description="Helical" evidence="1">
    <location>
        <begin position="99"/>
        <end position="118"/>
    </location>
</feature>
<accession>A0ABR8NJH4</accession>
<feature type="transmembrane region" description="Helical" evidence="1">
    <location>
        <begin position="209"/>
        <end position="227"/>
    </location>
</feature>
<reference evidence="2 3" key="1">
    <citation type="submission" date="2020-09" db="EMBL/GenBank/DDBJ databases">
        <title>Isolation and identification of active actinomycetes.</title>
        <authorList>
            <person name="Li X."/>
        </authorList>
    </citation>
    <scope>NUCLEOTIDE SEQUENCE [LARGE SCALE GENOMIC DNA]</scope>
    <source>
        <strain evidence="2 3">NEAU-LLC</strain>
    </source>
</reference>
<evidence type="ECO:0000313" key="2">
    <source>
        <dbReference type="EMBL" id="MBD3940819.1"/>
    </source>
</evidence>
<organism evidence="2 3">
    <name type="scientific">Microbacterium helvum</name>
    <dbReference type="NCBI Taxonomy" id="2773713"/>
    <lineage>
        <taxon>Bacteria</taxon>
        <taxon>Bacillati</taxon>
        <taxon>Actinomycetota</taxon>
        <taxon>Actinomycetes</taxon>
        <taxon>Micrococcales</taxon>
        <taxon>Microbacteriaceae</taxon>
        <taxon>Microbacterium</taxon>
    </lineage>
</organism>
<dbReference type="EMBL" id="JACXZS010000002">
    <property type="protein sequence ID" value="MBD3940819.1"/>
    <property type="molecule type" value="Genomic_DNA"/>
</dbReference>
<evidence type="ECO:0008006" key="4">
    <source>
        <dbReference type="Google" id="ProtNLM"/>
    </source>
</evidence>
<evidence type="ECO:0000256" key="1">
    <source>
        <dbReference type="SAM" id="Phobius"/>
    </source>
</evidence>
<keyword evidence="3" id="KW-1185">Reference proteome</keyword>
<feature type="transmembrane region" description="Helical" evidence="1">
    <location>
        <begin position="26"/>
        <end position="50"/>
    </location>
</feature>
<feature type="transmembrane region" description="Helical" evidence="1">
    <location>
        <begin position="155"/>
        <end position="174"/>
    </location>
</feature>
<feature type="transmembrane region" description="Helical" evidence="1">
    <location>
        <begin position="181"/>
        <end position="203"/>
    </location>
</feature>
<protein>
    <recommendedName>
        <fullName evidence="4">DUF4386 family protein</fullName>
    </recommendedName>
</protein>
<name>A0ABR8NJH4_9MICO</name>
<keyword evidence="1" id="KW-0472">Membrane</keyword>
<comment type="caution">
    <text evidence="2">The sequence shown here is derived from an EMBL/GenBank/DDBJ whole genome shotgun (WGS) entry which is preliminary data.</text>
</comment>
<keyword evidence="1" id="KW-1133">Transmembrane helix</keyword>
<keyword evidence="1" id="KW-0812">Transmembrane</keyword>
<feature type="transmembrane region" description="Helical" evidence="1">
    <location>
        <begin position="70"/>
        <end position="92"/>
    </location>
</feature>
<gene>
    <name evidence="2" type="ORF">IF188_03770</name>
</gene>
<evidence type="ECO:0000313" key="3">
    <source>
        <dbReference type="Proteomes" id="UP000598426"/>
    </source>
</evidence>